<proteinExistence type="predicted"/>
<evidence type="ECO:0000313" key="2">
    <source>
        <dbReference type="Proteomes" id="UP000028703"/>
    </source>
</evidence>
<dbReference type="Proteomes" id="UP000028703">
    <property type="component" value="Unassembled WGS sequence"/>
</dbReference>
<dbReference type="AlphaFoldDB" id="A0A085ZV29"/>
<organism evidence="1 2">
    <name type="scientific">Chryseobacterium luteum</name>
    <dbReference type="NCBI Taxonomy" id="421531"/>
    <lineage>
        <taxon>Bacteria</taxon>
        <taxon>Pseudomonadati</taxon>
        <taxon>Bacteroidota</taxon>
        <taxon>Flavobacteriia</taxon>
        <taxon>Flavobacteriales</taxon>
        <taxon>Weeksellaceae</taxon>
        <taxon>Chryseobacterium group</taxon>
        <taxon>Chryseobacterium</taxon>
    </lineage>
</organism>
<comment type="caution">
    <text evidence="1">The sequence shown here is derived from an EMBL/GenBank/DDBJ whole genome shotgun (WGS) entry which is preliminary data.</text>
</comment>
<reference evidence="1 2" key="1">
    <citation type="submission" date="2014-07" db="EMBL/GenBank/DDBJ databases">
        <title>Genome of Chryseobacterium luteum DSM 18605.</title>
        <authorList>
            <person name="Stropko S.J."/>
            <person name="Pipes S.E."/>
            <person name="Newman J.D."/>
        </authorList>
    </citation>
    <scope>NUCLEOTIDE SEQUENCE [LARGE SCALE GENOMIC DNA]</scope>
    <source>
        <strain evidence="1 2">DSM 18605</strain>
    </source>
</reference>
<name>A0A085ZV29_9FLAO</name>
<accession>A0A085ZV29</accession>
<keyword evidence="2" id="KW-1185">Reference proteome</keyword>
<evidence type="ECO:0000313" key="1">
    <source>
        <dbReference type="EMBL" id="KFF08293.1"/>
    </source>
</evidence>
<protein>
    <submittedName>
        <fullName evidence="1">Uncharacterized protein</fullName>
    </submittedName>
</protein>
<dbReference type="EMBL" id="JPRO01000003">
    <property type="protein sequence ID" value="KFF08293.1"/>
    <property type="molecule type" value="Genomic_DNA"/>
</dbReference>
<dbReference type="Gene3D" id="1.25.40.390">
    <property type="match status" value="1"/>
</dbReference>
<gene>
    <name evidence="1" type="ORF">IX38_05855</name>
</gene>
<sequence length="82" mass="9648">MRVLVHYVICNDIIGKLLPGLYGRYFLRLFIDNRLPLRTELKTVDGRGHYIFNFPDQTAFAPNSKYYLFSIPQKEVENNPNL</sequence>